<reference evidence="1 2" key="1">
    <citation type="journal article" date="2021" name="Nat. Commun.">
        <title>Genetic determinants of endophytism in the Arabidopsis root mycobiome.</title>
        <authorList>
            <person name="Mesny F."/>
            <person name="Miyauchi S."/>
            <person name="Thiergart T."/>
            <person name="Pickel B."/>
            <person name="Atanasova L."/>
            <person name="Karlsson M."/>
            <person name="Huettel B."/>
            <person name="Barry K.W."/>
            <person name="Haridas S."/>
            <person name="Chen C."/>
            <person name="Bauer D."/>
            <person name="Andreopoulos W."/>
            <person name="Pangilinan J."/>
            <person name="LaButti K."/>
            <person name="Riley R."/>
            <person name="Lipzen A."/>
            <person name="Clum A."/>
            <person name="Drula E."/>
            <person name="Henrissat B."/>
            <person name="Kohler A."/>
            <person name="Grigoriev I.V."/>
            <person name="Martin F.M."/>
            <person name="Hacquard S."/>
        </authorList>
    </citation>
    <scope>NUCLEOTIDE SEQUENCE [LARGE SCALE GENOMIC DNA]</scope>
    <source>
        <strain evidence="1 2">MPI-SDFR-AT-0079</strain>
    </source>
</reference>
<evidence type="ECO:0000313" key="2">
    <source>
        <dbReference type="Proteomes" id="UP000724584"/>
    </source>
</evidence>
<keyword evidence="2" id="KW-1185">Reference proteome</keyword>
<accession>A0ACB7PJH3</accession>
<protein>
    <submittedName>
        <fullName evidence="1">Uncharacterized protein</fullName>
    </submittedName>
</protein>
<gene>
    <name evidence="1" type="ORF">F5144DRAFT_564789</name>
</gene>
<sequence>MSRNINPKTIMAPVAAFTMAGLLFFYTRSSIRTARHNAKISHQDHQRQQQQHGGERRR</sequence>
<proteinExistence type="predicted"/>
<evidence type="ECO:0000313" key="1">
    <source>
        <dbReference type="EMBL" id="KAH6641758.1"/>
    </source>
</evidence>
<name>A0ACB7PJH3_9PEZI</name>
<organism evidence="1 2">
    <name type="scientific">Chaetomium tenue</name>
    <dbReference type="NCBI Taxonomy" id="1854479"/>
    <lineage>
        <taxon>Eukaryota</taxon>
        <taxon>Fungi</taxon>
        <taxon>Dikarya</taxon>
        <taxon>Ascomycota</taxon>
        <taxon>Pezizomycotina</taxon>
        <taxon>Sordariomycetes</taxon>
        <taxon>Sordariomycetidae</taxon>
        <taxon>Sordariales</taxon>
        <taxon>Chaetomiaceae</taxon>
        <taxon>Chaetomium</taxon>
    </lineage>
</organism>
<dbReference type="EMBL" id="JAGIZQ010000002">
    <property type="protein sequence ID" value="KAH6641758.1"/>
    <property type="molecule type" value="Genomic_DNA"/>
</dbReference>
<comment type="caution">
    <text evidence="1">The sequence shown here is derived from an EMBL/GenBank/DDBJ whole genome shotgun (WGS) entry which is preliminary data.</text>
</comment>
<dbReference type="Proteomes" id="UP000724584">
    <property type="component" value="Unassembled WGS sequence"/>
</dbReference>